<feature type="compositionally biased region" description="Polar residues" evidence="2">
    <location>
        <begin position="857"/>
        <end position="866"/>
    </location>
</feature>
<feature type="compositionally biased region" description="Basic and acidic residues" evidence="2">
    <location>
        <begin position="84"/>
        <end position="93"/>
    </location>
</feature>
<dbReference type="InterPro" id="IPR036609">
    <property type="entry name" value="LCCL_sf"/>
</dbReference>
<feature type="compositionally biased region" description="Low complexity" evidence="2">
    <location>
        <begin position="393"/>
        <end position="408"/>
    </location>
</feature>
<keyword evidence="1" id="KW-0175">Coiled coil</keyword>
<feature type="compositionally biased region" description="Pro residues" evidence="2">
    <location>
        <begin position="268"/>
        <end position="280"/>
    </location>
</feature>
<feature type="compositionally biased region" description="Polar residues" evidence="2">
    <location>
        <begin position="150"/>
        <end position="164"/>
    </location>
</feature>
<dbReference type="VEuPathDB" id="FungiDB:AB675_10809"/>
<feature type="region of interest" description="Disordered" evidence="2">
    <location>
        <begin position="481"/>
        <end position="509"/>
    </location>
</feature>
<organism evidence="3 4">
    <name type="scientific">Cyphellophora attinorum</name>
    <dbReference type="NCBI Taxonomy" id="1664694"/>
    <lineage>
        <taxon>Eukaryota</taxon>
        <taxon>Fungi</taxon>
        <taxon>Dikarya</taxon>
        <taxon>Ascomycota</taxon>
        <taxon>Pezizomycotina</taxon>
        <taxon>Eurotiomycetes</taxon>
        <taxon>Chaetothyriomycetidae</taxon>
        <taxon>Chaetothyriales</taxon>
        <taxon>Cyphellophoraceae</taxon>
        <taxon>Cyphellophora</taxon>
    </lineage>
</organism>
<feature type="region of interest" description="Disordered" evidence="2">
    <location>
        <begin position="1"/>
        <end position="316"/>
    </location>
</feature>
<gene>
    <name evidence="3" type="ORF">AB675_10809</name>
</gene>
<dbReference type="RefSeq" id="XP_018000605.1">
    <property type="nucleotide sequence ID" value="XM_018139604.1"/>
</dbReference>
<evidence type="ECO:0000313" key="4">
    <source>
        <dbReference type="Proteomes" id="UP000038010"/>
    </source>
</evidence>
<feature type="coiled-coil region" evidence="1">
    <location>
        <begin position="753"/>
        <end position="780"/>
    </location>
</feature>
<dbReference type="GeneID" id="28731484"/>
<name>A0A0N1H541_9EURO</name>
<accession>A0A0N1H541</accession>
<evidence type="ECO:0008006" key="5">
    <source>
        <dbReference type="Google" id="ProtNLM"/>
    </source>
</evidence>
<dbReference type="Pfam" id="PF08642">
    <property type="entry name" value="Rxt3"/>
    <property type="match status" value="1"/>
</dbReference>
<feature type="compositionally biased region" description="Pro residues" evidence="2">
    <location>
        <begin position="32"/>
        <end position="55"/>
    </location>
</feature>
<reference evidence="3 4" key="1">
    <citation type="submission" date="2015-06" db="EMBL/GenBank/DDBJ databases">
        <title>Draft genome of the ant-associated black yeast Phialophora attae CBS 131958.</title>
        <authorList>
            <person name="Moreno L.F."/>
            <person name="Stielow B.J."/>
            <person name="de Hoog S."/>
            <person name="Vicente V.A."/>
            <person name="Weiss V.A."/>
            <person name="de Vries M."/>
            <person name="Cruz L.M."/>
            <person name="Souza E.M."/>
        </authorList>
    </citation>
    <scope>NUCLEOTIDE SEQUENCE [LARGE SCALE GENOMIC DNA]</scope>
    <source>
        <strain evidence="3 4">CBS 131958</strain>
    </source>
</reference>
<feature type="compositionally biased region" description="Basic and acidic residues" evidence="2">
    <location>
        <begin position="197"/>
        <end position="206"/>
    </location>
</feature>
<feature type="compositionally biased region" description="Basic and acidic residues" evidence="2">
    <location>
        <begin position="282"/>
        <end position="298"/>
    </location>
</feature>
<dbReference type="Proteomes" id="UP000038010">
    <property type="component" value="Unassembled WGS sequence"/>
</dbReference>
<comment type="caution">
    <text evidence="3">The sequence shown here is derived from an EMBL/GenBank/DDBJ whole genome shotgun (WGS) entry which is preliminary data.</text>
</comment>
<dbReference type="InterPro" id="IPR013951">
    <property type="entry name" value="Rxt3"/>
</dbReference>
<dbReference type="EMBL" id="LFJN01000011">
    <property type="protein sequence ID" value="KPI40642.1"/>
    <property type="molecule type" value="Genomic_DNA"/>
</dbReference>
<dbReference type="AlphaFoldDB" id="A0A0N1H541"/>
<evidence type="ECO:0000256" key="1">
    <source>
        <dbReference type="SAM" id="Coils"/>
    </source>
</evidence>
<evidence type="ECO:0000313" key="3">
    <source>
        <dbReference type="EMBL" id="KPI40642.1"/>
    </source>
</evidence>
<proteinExistence type="predicted"/>
<feature type="region of interest" description="Disordered" evidence="2">
    <location>
        <begin position="844"/>
        <end position="866"/>
    </location>
</feature>
<keyword evidence="4" id="KW-1185">Reference proteome</keyword>
<feature type="compositionally biased region" description="Polar residues" evidence="2">
    <location>
        <begin position="208"/>
        <end position="220"/>
    </location>
</feature>
<evidence type="ECO:0000256" key="2">
    <source>
        <dbReference type="SAM" id="MobiDB-lite"/>
    </source>
</evidence>
<protein>
    <recommendedName>
        <fullName evidence="5">Histone deacetylation protein Rxt3</fullName>
    </recommendedName>
</protein>
<feature type="region of interest" description="Disordered" evidence="2">
    <location>
        <begin position="382"/>
        <end position="414"/>
    </location>
</feature>
<dbReference type="STRING" id="1664694.A0A0N1H541"/>
<sequence length="866" mass="95808">MPYNGPGSPPRALSGYHEQSNSFQSMYGPQQRPMPPPSPQHYPRYAPPTLPPPPSISHSPYGQQQPPQKRPGSSMSISSMLGGEPERPHHDSLFNHMRSSSHGQHPLNHGPPPAQNAIMSPPQYPPRSNPQEYAYKPRATTPDRYRDQLTDQSQNRYRSGSGSMLQRPGPFPDQPPAFERFPPRHQDHAVFGQQMPPRDDLTDRVRRTSLSGILQRSESAPQRADANGPIRLPRPDSATPIITNGDAFAPRNPPVERQPPLGGTYDTRPPPFNTRPPAPPVRHYEKRDTLSRSPEIRRAVPNGLDSRNFNGLLNDGPSMGLAAQTMARQDSIQSQNSAFGDRYRPRPFSPFAPSVTSQASMPVDEYGRKGSDELGHRTIAALANDSRRGRYSPVPQAVQGAQAQTPVPEASQKAEQGRVFAGLGGLGSGPTSTPVGLSGSPFKDVSARLSEENLIKMSRSASGVAKRSRKFDDDIRAESEAGVVGKKGRKRTKYASSYKPEEPLRRGTPLSIPVQRNASTLSHQAITHQRPEPQPSFKPRQTIKILSVINAAKRSKRRHLGTFKYDPILSNREQSLTSGNFDVDLKPNMIPSFDQPHQINCTYSVRVPQLWLQEREARLIGQERFLWGTGIYADDSDIVAAAMHSGFLKSVPPEHADRAMLDLIAREQNAKIEGLAGVPEQPMVPESGKDAIITCVVLPCLEEYPSSTRYGIKSRKWPEEANGAEHDGVSFAVLKVEFVNECIEARRVGRTGKERRERLKKELEERKRGQERVKEMAEKYKKRIRKVAKVQRGKNGDTLRKEMAGKAAMNSLKAKMRLEEEKRQEGEGGNDAAVSKAGLVNGALDVGQTPGEWLKQLETSAGDTDA</sequence>
<dbReference type="Gene3D" id="2.170.130.20">
    <property type="entry name" value="LCCL-like domain"/>
    <property type="match status" value="1"/>
</dbReference>
<dbReference type="OrthoDB" id="3596986at2759"/>